<dbReference type="Pfam" id="PF07277">
    <property type="entry name" value="SapC"/>
    <property type="match status" value="1"/>
</dbReference>
<evidence type="ECO:0000313" key="1">
    <source>
        <dbReference type="EMBL" id="EWH10976.1"/>
    </source>
</evidence>
<dbReference type="InterPro" id="IPR010836">
    <property type="entry name" value="SapC"/>
</dbReference>
<dbReference type="RefSeq" id="WP_035013654.1">
    <property type="nucleotide sequence ID" value="NZ_ARZY01000007.1"/>
</dbReference>
<gene>
    <name evidence="1" type="ORF">DS2_05390</name>
</gene>
<dbReference type="eggNOG" id="ENOG5032V9F">
    <property type="taxonomic scope" value="Bacteria"/>
</dbReference>
<keyword evidence="2" id="KW-1185">Reference proteome</keyword>
<comment type="caution">
    <text evidence="1">The sequence shown here is derived from an EMBL/GenBank/DDBJ whole genome shotgun (WGS) entry which is preliminary data.</text>
</comment>
<accession>W7QGD0</accession>
<evidence type="ECO:0000313" key="2">
    <source>
        <dbReference type="Proteomes" id="UP000019276"/>
    </source>
</evidence>
<dbReference type="Proteomes" id="UP000019276">
    <property type="component" value="Unassembled WGS sequence"/>
</dbReference>
<sequence>MTDKNVQLLDKTVHRTLTIDTTMVDFPENHMNMAMVVVNELSTIVHEYPVFIAKNPQTGQFMLGALLGLKSGQNLFIQDGKWQATYLPLEVLRRPFQAMFDPEKPQEGGRIAIDLNHPQVVKDGQKVFDDKGEATEYLKRIQQTFAALMAGTQQTTEILTQADKMGLIEGININVDLPDGEKAALNGLFAFNQEAISKLSGDDLELAHKSGILQVCHLVLSSGLHLEKLVKWAS</sequence>
<name>W7QGD0_9ALTE</name>
<proteinExistence type="predicted"/>
<dbReference type="STRING" id="1328313.DS2_05390"/>
<dbReference type="OrthoDB" id="9806524at2"/>
<reference evidence="1 2" key="1">
    <citation type="journal article" date="2014" name="Genome Announc.">
        <title>Draft Genome Sequence of the Agar-Degrading Bacterium Catenovulum sp. Strain DS-2, Isolated from Intestines of Haliotis diversicolor.</title>
        <authorList>
            <person name="Shan D."/>
            <person name="Li X."/>
            <person name="Gu Z."/>
            <person name="Wei G."/>
            <person name="Gao Z."/>
            <person name="Shao Z."/>
        </authorList>
    </citation>
    <scope>NUCLEOTIDE SEQUENCE [LARGE SCALE GENOMIC DNA]</scope>
    <source>
        <strain evidence="1 2">DS-2</strain>
    </source>
</reference>
<dbReference type="AlphaFoldDB" id="W7QGD0"/>
<organism evidence="1 2">
    <name type="scientific">Catenovulum agarivorans DS-2</name>
    <dbReference type="NCBI Taxonomy" id="1328313"/>
    <lineage>
        <taxon>Bacteria</taxon>
        <taxon>Pseudomonadati</taxon>
        <taxon>Pseudomonadota</taxon>
        <taxon>Gammaproteobacteria</taxon>
        <taxon>Alteromonadales</taxon>
        <taxon>Alteromonadaceae</taxon>
        <taxon>Catenovulum</taxon>
    </lineage>
</organism>
<dbReference type="EMBL" id="ARZY01000007">
    <property type="protein sequence ID" value="EWH10976.1"/>
    <property type="molecule type" value="Genomic_DNA"/>
</dbReference>
<protein>
    <submittedName>
        <fullName evidence="1">SapC family protein</fullName>
    </submittedName>
</protein>